<dbReference type="EMBL" id="BAAAZO010000012">
    <property type="protein sequence ID" value="GAA3638564.1"/>
    <property type="molecule type" value="Genomic_DNA"/>
</dbReference>
<gene>
    <name evidence="1" type="ORF">GCM10022223_67010</name>
</gene>
<dbReference type="Proteomes" id="UP001501074">
    <property type="component" value="Unassembled WGS sequence"/>
</dbReference>
<reference evidence="2" key="1">
    <citation type="journal article" date="2019" name="Int. J. Syst. Evol. Microbiol.">
        <title>The Global Catalogue of Microorganisms (GCM) 10K type strain sequencing project: providing services to taxonomists for standard genome sequencing and annotation.</title>
        <authorList>
            <consortium name="The Broad Institute Genomics Platform"/>
            <consortium name="The Broad Institute Genome Sequencing Center for Infectious Disease"/>
            <person name="Wu L."/>
            <person name="Ma J."/>
        </authorList>
    </citation>
    <scope>NUCLEOTIDE SEQUENCE [LARGE SCALE GENOMIC DNA]</scope>
    <source>
        <strain evidence="2">JCM 16902</strain>
    </source>
</reference>
<protein>
    <submittedName>
        <fullName evidence="1">Uncharacterized protein</fullName>
    </submittedName>
</protein>
<proteinExistence type="predicted"/>
<sequence length="73" mass="7895">MRGPVRIARLTRLTGEPDGIRARMLAEAAAVPVRIALNTWADSVEAGRPVDLLGTYARCRAQMRQALGEPAPI</sequence>
<evidence type="ECO:0000313" key="1">
    <source>
        <dbReference type="EMBL" id="GAA3638564.1"/>
    </source>
</evidence>
<keyword evidence="2" id="KW-1185">Reference proteome</keyword>
<accession>A0ABP7ARJ0</accession>
<name>A0ABP7ARJ0_9ACTN</name>
<comment type="caution">
    <text evidence="1">The sequence shown here is derived from an EMBL/GenBank/DDBJ whole genome shotgun (WGS) entry which is preliminary data.</text>
</comment>
<organism evidence="1 2">
    <name type="scientific">Kineosporia mesophila</name>
    <dbReference type="NCBI Taxonomy" id="566012"/>
    <lineage>
        <taxon>Bacteria</taxon>
        <taxon>Bacillati</taxon>
        <taxon>Actinomycetota</taxon>
        <taxon>Actinomycetes</taxon>
        <taxon>Kineosporiales</taxon>
        <taxon>Kineosporiaceae</taxon>
        <taxon>Kineosporia</taxon>
    </lineage>
</organism>
<evidence type="ECO:0000313" key="2">
    <source>
        <dbReference type="Proteomes" id="UP001501074"/>
    </source>
</evidence>
<dbReference type="RefSeq" id="WP_231481436.1">
    <property type="nucleotide sequence ID" value="NZ_BAAAZO010000012.1"/>
</dbReference>